<reference evidence="2 3" key="1">
    <citation type="submission" date="2022-04" db="EMBL/GenBank/DDBJ databases">
        <title>Genome draft of Actinomadura sp. ATCC 31491.</title>
        <authorList>
            <person name="Shi X."/>
            <person name="Du Y."/>
        </authorList>
    </citation>
    <scope>NUCLEOTIDE SEQUENCE [LARGE SCALE GENOMIC DNA]</scope>
    <source>
        <strain evidence="2 3">ATCC 31491</strain>
    </source>
</reference>
<keyword evidence="1" id="KW-0812">Transmembrane</keyword>
<keyword evidence="1" id="KW-1133">Transmembrane helix</keyword>
<proteinExistence type="predicted"/>
<protein>
    <recommendedName>
        <fullName evidence="4">DUF3592 domain-containing protein</fullName>
    </recommendedName>
</protein>
<name>A0ABT0G4Z9_9ACTN</name>
<dbReference type="RefSeq" id="WP_242383695.1">
    <property type="nucleotide sequence ID" value="NZ_JAKRKC020000002.1"/>
</dbReference>
<evidence type="ECO:0000256" key="1">
    <source>
        <dbReference type="SAM" id="Phobius"/>
    </source>
</evidence>
<keyword evidence="1" id="KW-0472">Membrane</keyword>
<gene>
    <name evidence="2" type="ORF">MF672_036120</name>
</gene>
<evidence type="ECO:0008006" key="4">
    <source>
        <dbReference type="Google" id="ProtNLM"/>
    </source>
</evidence>
<organism evidence="2 3">
    <name type="scientific">Actinomadura luzonensis</name>
    <dbReference type="NCBI Taxonomy" id="2805427"/>
    <lineage>
        <taxon>Bacteria</taxon>
        <taxon>Bacillati</taxon>
        <taxon>Actinomycetota</taxon>
        <taxon>Actinomycetes</taxon>
        <taxon>Streptosporangiales</taxon>
        <taxon>Thermomonosporaceae</taxon>
        <taxon>Actinomadura</taxon>
    </lineage>
</organism>
<keyword evidence="3" id="KW-1185">Reference proteome</keyword>
<comment type="caution">
    <text evidence="2">The sequence shown here is derived from an EMBL/GenBank/DDBJ whole genome shotgun (WGS) entry which is preliminary data.</text>
</comment>
<evidence type="ECO:0000313" key="2">
    <source>
        <dbReference type="EMBL" id="MCK2219181.1"/>
    </source>
</evidence>
<feature type="transmembrane region" description="Helical" evidence="1">
    <location>
        <begin position="102"/>
        <end position="124"/>
    </location>
</feature>
<evidence type="ECO:0000313" key="3">
    <source>
        <dbReference type="Proteomes" id="UP001317259"/>
    </source>
</evidence>
<accession>A0ABT0G4Z9</accession>
<dbReference type="Proteomes" id="UP001317259">
    <property type="component" value="Unassembled WGS sequence"/>
</dbReference>
<sequence>MSIVIGIMLGVVAVPGLQLELRAARGEGRSGVFVAEQLTCGVRGGCQWRGSYRSDDGKIERRNAWIYGYGEFELSEGDRVPALDVGHDVKLYKPGSLPLPDIIAVSLVLLLAAVLVLWPCCLLLRRVRNEGGAGSRGLPSGGGRSE</sequence>
<dbReference type="EMBL" id="JAKRKC020000002">
    <property type="protein sequence ID" value="MCK2219181.1"/>
    <property type="molecule type" value="Genomic_DNA"/>
</dbReference>